<protein>
    <submittedName>
        <fullName evidence="1">Uncharacterized protein</fullName>
    </submittedName>
</protein>
<feature type="non-terminal residue" evidence="1">
    <location>
        <position position="1"/>
    </location>
</feature>
<name>A0A0C2CSU0_9BILA</name>
<proteinExistence type="predicted"/>
<dbReference type="EMBL" id="KN742660">
    <property type="protein sequence ID" value="KIH52847.1"/>
    <property type="molecule type" value="Genomic_DNA"/>
</dbReference>
<evidence type="ECO:0000313" key="2">
    <source>
        <dbReference type="Proteomes" id="UP000054047"/>
    </source>
</evidence>
<dbReference type="AlphaFoldDB" id="A0A0C2CSU0"/>
<accession>A0A0C2CSU0</accession>
<organism evidence="1 2">
    <name type="scientific">Ancylostoma duodenale</name>
    <dbReference type="NCBI Taxonomy" id="51022"/>
    <lineage>
        <taxon>Eukaryota</taxon>
        <taxon>Metazoa</taxon>
        <taxon>Ecdysozoa</taxon>
        <taxon>Nematoda</taxon>
        <taxon>Chromadorea</taxon>
        <taxon>Rhabditida</taxon>
        <taxon>Rhabditina</taxon>
        <taxon>Rhabditomorpha</taxon>
        <taxon>Strongyloidea</taxon>
        <taxon>Ancylostomatidae</taxon>
        <taxon>Ancylostomatinae</taxon>
        <taxon>Ancylostoma</taxon>
    </lineage>
</organism>
<keyword evidence="2" id="KW-1185">Reference proteome</keyword>
<reference evidence="1 2" key="1">
    <citation type="submission" date="2013-12" db="EMBL/GenBank/DDBJ databases">
        <title>Draft genome of the parsitic nematode Ancylostoma duodenale.</title>
        <authorList>
            <person name="Mitreva M."/>
        </authorList>
    </citation>
    <scope>NUCLEOTIDE SEQUENCE [LARGE SCALE GENOMIC DNA]</scope>
    <source>
        <strain evidence="1 2">Zhejiang</strain>
    </source>
</reference>
<gene>
    <name evidence="1" type="ORF">ANCDUO_17043</name>
</gene>
<evidence type="ECO:0000313" key="1">
    <source>
        <dbReference type="EMBL" id="KIH52847.1"/>
    </source>
</evidence>
<sequence length="59" mass="6643">SDRNNWLCDTLGRTDECDYGDDGVVSKYARICHRDGILLQLFSVRKTTNASWCADTVST</sequence>
<dbReference type="Proteomes" id="UP000054047">
    <property type="component" value="Unassembled WGS sequence"/>
</dbReference>